<reference evidence="2" key="1">
    <citation type="submission" date="2018-06" db="EMBL/GenBank/DDBJ databases">
        <authorList>
            <person name="Zhirakovskaya E."/>
        </authorList>
    </citation>
    <scope>NUCLEOTIDE SEQUENCE</scope>
</reference>
<dbReference type="Gene3D" id="3.40.50.10610">
    <property type="entry name" value="ABC-type transport auxiliary lipoprotein component"/>
    <property type="match status" value="1"/>
</dbReference>
<name>A0A3B0RLP1_9ZZZZ</name>
<feature type="region of interest" description="Disordered" evidence="1">
    <location>
        <begin position="189"/>
        <end position="208"/>
    </location>
</feature>
<proteinExistence type="predicted"/>
<protein>
    <recommendedName>
        <fullName evidence="3">Lipoprotein</fullName>
    </recommendedName>
</protein>
<organism evidence="2">
    <name type="scientific">hydrothermal vent metagenome</name>
    <dbReference type="NCBI Taxonomy" id="652676"/>
    <lineage>
        <taxon>unclassified sequences</taxon>
        <taxon>metagenomes</taxon>
        <taxon>ecological metagenomes</taxon>
    </lineage>
</organism>
<evidence type="ECO:0000313" key="2">
    <source>
        <dbReference type="EMBL" id="VAV85443.1"/>
    </source>
</evidence>
<dbReference type="Pfam" id="PF05643">
    <property type="entry name" value="GNA1162-like"/>
    <property type="match status" value="1"/>
</dbReference>
<dbReference type="PROSITE" id="PS51257">
    <property type="entry name" value="PROKAR_LIPOPROTEIN"/>
    <property type="match status" value="1"/>
</dbReference>
<dbReference type="InterPro" id="IPR008517">
    <property type="entry name" value="GNA1162-like"/>
</dbReference>
<sequence length="208" mass="23109">MKKNIIFAFLILILVGCAHPVKHKLYKKYSDAKPRTIAVLSVGGDVDTFRVKELFRASTIERLGAAGYDVMAPGAVDDVFLKGLKKSPEGMTPKELAALLPTDAVVYIYITDFDKDKIFGYASLSFSARFKLISRSGDLLWKGKHKSKETGMGFDKKALELGVLETYEARIERLVDNVISTLPGPSIAKAASGEEKEEEKKEFFQWLP</sequence>
<dbReference type="AlphaFoldDB" id="A0A3B0RLP1"/>
<evidence type="ECO:0000256" key="1">
    <source>
        <dbReference type="SAM" id="MobiDB-lite"/>
    </source>
</evidence>
<evidence type="ECO:0008006" key="3">
    <source>
        <dbReference type="Google" id="ProtNLM"/>
    </source>
</evidence>
<accession>A0A3B0RLP1</accession>
<feature type="compositionally biased region" description="Basic and acidic residues" evidence="1">
    <location>
        <begin position="192"/>
        <end position="208"/>
    </location>
</feature>
<gene>
    <name evidence="2" type="ORF">MNBD_DELTA01-1018</name>
</gene>
<dbReference type="EMBL" id="UOEA01000087">
    <property type="protein sequence ID" value="VAV85443.1"/>
    <property type="molecule type" value="Genomic_DNA"/>
</dbReference>